<evidence type="ECO:0000313" key="2">
    <source>
        <dbReference type="WBParaSite" id="PgR013_g087_t04"/>
    </source>
</evidence>
<evidence type="ECO:0000313" key="1">
    <source>
        <dbReference type="Proteomes" id="UP000887569"/>
    </source>
</evidence>
<dbReference type="Proteomes" id="UP000887569">
    <property type="component" value="Unplaced"/>
</dbReference>
<protein>
    <submittedName>
        <fullName evidence="2">Uncharacterized protein</fullName>
    </submittedName>
</protein>
<dbReference type="AlphaFoldDB" id="A0A915ASS1"/>
<keyword evidence="1" id="KW-1185">Reference proteome</keyword>
<dbReference type="WBParaSite" id="PgR013_g087_t04">
    <property type="protein sequence ID" value="PgR013_g087_t04"/>
    <property type="gene ID" value="PgR013_g087"/>
</dbReference>
<sequence>MVSCNYRRITMGIITLVITHTYDDMVVLSSTIRFWLDEIHLKVG</sequence>
<name>A0A915ASS1_PARUN</name>
<reference evidence="2" key="1">
    <citation type="submission" date="2022-11" db="UniProtKB">
        <authorList>
            <consortium name="WormBaseParasite"/>
        </authorList>
    </citation>
    <scope>IDENTIFICATION</scope>
</reference>
<accession>A0A915ASS1</accession>
<proteinExistence type="predicted"/>
<organism evidence="1 2">
    <name type="scientific">Parascaris univalens</name>
    <name type="common">Nematode worm</name>
    <dbReference type="NCBI Taxonomy" id="6257"/>
    <lineage>
        <taxon>Eukaryota</taxon>
        <taxon>Metazoa</taxon>
        <taxon>Ecdysozoa</taxon>
        <taxon>Nematoda</taxon>
        <taxon>Chromadorea</taxon>
        <taxon>Rhabditida</taxon>
        <taxon>Spirurina</taxon>
        <taxon>Ascaridomorpha</taxon>
        <taxon>Ascaridoidea</taxon>
        <taxon>Ascarididae</taxon>
        <taxon>Parascaris</taxon>
    </lineage>
</organism>